<dbReference type="Gene3D" id="3.30.70.270">
    <property type="match status" value="1"/>
</dbReference>
<dbReference type="InterPro" id="IPR035919">
    <property type="entry name" value="EAL_sf"/>
</dbReference>
<dbReference type="PIRSF" id="PIRSF005925">
    <property type="entry name" value="Dos"/>
    <property type="match status" value="1"/>
</dbReference>
<dbReference type="RefSeq" id="WP_019018880.1">
    <property type="nucleotide sequence ID" value="NZ_BMXD01000005.1"/>
</dbReference>
<dbReference type="Pfam" id="PF00990">
    <property type="entry name" value="GGDEF"/>
    <property type="match status" value="1"/>
</dbReference>
<dbReference type="CDD" id="cd00130">
    <property type="entry name" value="PAS"/>
    <property type="match status" value="2"/>
</dbReference>
<dbReference type="SUPFAM" id="SSF55781">
    <property type="entry name" value="GAF domain-like"/>
    <property type="match status" value="1"/>
</dbReference>
<feature type="domain" description="GGDEF" evidence="4">
    <location>
        <begin position="457"/>
        <end position="590"/>
    </location>
</feature>
<evidence type="ECO:0000313" key="5">
    <source>
        <dbReference type="EMBL" id="MFC3291537.1"/>
    </source>
</evidence>
<evidence type="ECO:0000259" key="4">
    <source>
        <dbReference type="PROSITE" id="PS50887"/>
    </source>
</evidence>
<dbReference type="SMART" id="SM00267">
    <property type="entry name" value="GGDEF"/>
    <property type="match status" value="1"/>
</dbReference>
<feature type="domain" description="PAC" evidence="2">
    <location>
        <begin position="249"/>
        <end position="300"/>
    </location>
</feature>
<dbReference type="CDD" id="cd01948">
    <property type="entry name" value="EAL"/>
    <property type="match status" value="1"/>
</dbReference>
<dbReference type="PANTHER" id="PTHR44757">
    <property type="entry name" value="DIGUANYLATE CYCLASE DGCP"/>
    <property type="match status" value="1"/>
</dbReference>
<name>A0ABV7LY71_9GAMM</name>
<feature type="domain" description="PAC" evidence="2">
    <location>
        <begin position="371"/>
        <end position="425"/>
    </location>
</feature>
<dbReference type="Gene3D" id="3.20.20.450">
    <property type="entry name" value="EAL domain"/>
    <property type="match status" value="1"/>
</dbReference>
<dbReference type="InterPro" id="IPR000700">
    <property type="entry name" value="PAS-assoc_C"/>
</dbReference>
<dbReference type="SUPFAM" id="SSF141868">
    <property type="entry name" value="EAL domain-like"/>
    <property type="match status" value="1"/>
</dbReference>
<dbReference type="InterPro" id="IPR052155">
    <property type="entry name" value="Biofilm_reg_signaling"/>
</dbReference>
<keyword evidence="6" id="KW-1185">Reference proteome</keyword>
<dbReference type="EMBL" id="JBHRUH010000011">
    <property type="protein sequence ID" value="MFC3291537.1"/>
    <property type="molecule type" value="Genomic_DNA"/>
</dbReference>
<dbReference type="NCBIfam" id="TIGR00254">
    <property type="entry name" value="GGDEF"/>
    <property type="match status" value="1"/>
</dbReference>
<evidence type="ECO:0000259" key="2">
    <source>
        <dbReference type="PROSITE" id="PS50113"/>
    </source>
</evidence>
<protein>
    <submittedName>
        <fullName evidence="5">EAL domain-containing protein</fullName>
    </submittedName>
</protein>
<comment type="caution">
    <text evidence="5">The sequence shown here is derived from an EMBL/GenBank/DDBJ whole genome shotgun (WGS) entry which is preliminary data.</text>
</comment>
<dbReference type="InterPro" id="IPR001633">
    <property type="entry name" value="EAL_dom"/>
</dbReference>
<dbReference type="PROSITE" id="PS50112">
    <property type="entry name" value="PAS"/>
    <property type="match status" value="2"/>
</dbReference>
<dbReference type="PROSITE" id="PS50113">
    <property type="entry name" value="PAC"/>
    <property type="match status" value="2"/>
</dbReference>
<dbReference type="Pfam" id="PF00563">
    <property type="entry name" value="EAL"/>
    <property type="match status" value="1"/>
</dbReference>
<sequence length="857" mass="95146">MKATWKALEAQQAIQDLIAQDAPLEDTLAGICQMIEQQSTGALSSIMLCDTKTQTLSLAAGNLPTAFKECLQSIPIGPEVGSCGRAAYWQKLVVTEDIQQDTCWEGYRALASASGLRACWSYPVLSKGQHHLLGTFAIYYPFPGPPSPVEIEQIKRAVGLVALAVERRQDHRTLRENRQRYRSLFTHHPDVVFSLDLNGAFTSANPATALISGYNEDEIRGRHYAEFVIAEDLPSVDKAFMHARRGTPQHYEARAIDAKGDIRCFAVTKLPIVVDEEVVGVYGIARDITQHKASDTRLRLLQRSVESSINGILIVDAQRPNMPVEYVNRPFLTMTGYTQEEVIGRNCQFLLGPDSDPQAVSQLREGIAEQRDVHVTLLNYRKDGSTFWNDMFISPVPDDTGRVTHYIGIHHDVTEQKANEAQLAYNATHDPLTGVANRALLEQHLEHDYCLTLRHQGKLEVIFIDLDDFKSVNDSLGHSIGDRLLIEAAQRLQGLLSPGDTLARFGGDEFVLLLPSMDTEGQGRMIAEQARQELAQPYHLGQHVVNISASIGIANSQAELDLPIHLIQHADLAMYQAKMQGGDAVHSFESHIKERVNERITLRNDLAVASENGELDLHYQPLVHAQSGVIEGFEALVRWNHPSMGYIPPPRFTSLAEETGQIMPLGEWVLRRACCDIKAINDRLGTQYRVAVNVSPLQFHRKDFLARLRHVLEETGLPASRLDIELTEGVLVNRTEAAIATLHTLRSMGIGTAIDDFGTGYSSLSYLRDLPISKVKLDRSFLQESDDGSRNAAIVQGVITMAHSLGLQVVAEGVETEAQREDLRTRKCDLLQGYLFARPMPMPALKQFLHGSTAHAV</sequence>
<dbReference type="SUPFAM" id="SSF55073">
    <property type="entry name" value="Nucleotide cyclase"/>
    <property type="match status" value="1"/>
</dbReference>
<dbReference type="PANTHER" id="PTHR44757:SF2">
    <property type="entry name" value="BIOFILM ARCHITECTURE MAINTENANCE PROTEIN MBAA"/>
    <property type="match status" value="1"/>
</dbReference>
<evidence type="ECO:0000259" key="1">
    <source>
        <dbReference type="PROSITE" id="PS50112"/>
    </source>
</evidence>
<gene>
    <name evidence="5" type="ORF">ACFOEI_05615</name>
</gene>
<dbReference type="SMART" id="SM00052">
    <property type="entry name" value="EAL"/>
    <property type="match status" value="1"/>
</dbReference>
<feature type="domain" description="PAS" evidence="1">
    <location>
        <begin position="177"/>
        <end position="247"/>
    </location>
</feature>
<dbReference type="SMART" id="SM00065">
    <property type="entry name" value="GAF"/>
    <property type="match status" value="1"/>
</dbReference>
<dbReference type="Pfam" id="PF13426">
    <property type="entry name" value="PAS_9"/>
    <property type="match status" value="1"/>
</dbReference>
<dbReference type="InterPro" id="IPR003018">
    <property type="entry name" value="GAF"/>
</dbReference>
<dbReference type="InterPro" id="IPR001610">
    <property type="entry name" value="PAC"/>
</dbReference>
<evidence type="ECO:0000259" key="3">
    <source>
        <dbReference type="PROSITE" id="PS50883"/>
    </source>
</evidence>
<dbReference type="PROSITE" id="PS50883">
    <property type="entry name" value="EAL"/>
    <property type="match status" value="1"/>
</dbReference>
<organism evidence="5 6">
    <name type="scientific">Modicisalibacter luteus</name>
    <dbReference type="NCBI Taxonomy" id="453962"/>
    <lineage>
        <taxon>Bacteria</taxon>
        <taxon>Pseudomonadati</taxon>
        <taxon>Pseudomonadota</taxon>
        <taxon>Gammaproteobacteria</taxon>
        <taxon>Oceanospirillales</taxon>
        <taxon>Halomonadaceae</taxon>
        <taxon>Modicisalibacter</taxon>
    </lineage>
</organism>
<dbReference type="NCBIfam" id="TIGR00229">
    <property type="entry name" value="sensory_box"/>
    <property type="match status" value="2"/>
</dbReference>
<dbReference type="SUPFAM" id="SSF55785">
    <property type="entry name" value="PYP-like sensor domain (PAS domain)"/>
    <property type="match status" value="2"/>
</dbReference>
<dbReference type="SMART" id="SM00086">
    <property type="entry name" value="PAC"/>
    <property type="match status" value="2"/>
</dbReference>
<dbReference type="InterPro" id="IPR043128">
    <property type="entry name" value="Rev_trsase/Diguanyl_cyclase"/>
</dbReference>
<dbReference type="Pfam" id="PF08448">
    <property type="entry name" value="PAS_4"/>
    <property type="match status" value="1"/>
</dbReference>
<feature type="domain" description="PAS" evidence="1">
    <location>
        <begin position="297"/>
        <end position="370"/>
    </location>
</feature>
<reference evidence="6" key="1">
    <citation type="journal article" date="2019" name="Int. J. Syst. Evol. Microbiol.">
        <title>The Global Catalogue of Microorganisms (GCM) 10K type strain sequencing project: providing services to taxonomists for standard genome sequencing and annotation.</title>
        <authorList>
            <consortium name="The Broad Institute Genomics Platform"/>
            <consortium name="The Broad Institute Genome Sequencing Center for Infectious Disease"/>
            <person name="Wu L."/>
            <person name="Ma J."/>
        </authorList>
    </citation>
    <scope>NUCLEOTIDE SEQUENCE [LARGE SCALE GENOMIC DNA]</scope>
    <source>
        <strain evidence="6">KCTC 12847</strain>
    </source>
</reference>
<dbReference type="SMART" id="SM00091">
    <property type="entry name" value="PAS"/>
    <property type="match status" value="2"/>
</dbReference>
<dbReference type="CDD" id="cd01949">
    <property type="entry name" value="GGDEF"/>
    <property type="match status" value="1"/>
</dbReference>
<dbReference type="InterPro" id="IPR000160">
    <property type="entry name" value="GGDEF_dom"/>
</dbReference>
<dbReference type="Gene3D" id="3.30.450.20">
    <property type="entry name" value="PAS domain"/>
    <property type="match status" value="2"/>
</dbReference>
<dbReference type="PROSITE" id="PS50887">
    <property type="entry name" value="GGDEF"/>
    <property type="match status" value="1"/>
</dbReference>
<dbReference type="Pfam" id="PF13185">
    <property type="entry name" value="GAF_2"/>
    <property type="match status" value="1"/>
</dbReference>
<dbReference type="Gene3D" id="3.30.450.40">
    <property type="match status" value="1"/>
</dbReference>
<dbReference type="InterPro" id="IPR013656">
    <property type="entry name" value="PAS_4"/>
</dbReference>
<accession>A0ABV7LY71</accession>
<dbReference type="InterPro" id="IPR035965">
    <property type="entry name" value="PAS-like_dom_sf"/>
</dbReference>
<dbReference type="InterPro" id="IPR029787">
    <property type="entry name" value="Nucleotide_cyclase"/>
</dbReference>
<feature type="domain" description="EAL" evidence="3">
    <location>
        <begin position="599"/>
        <end position="853"/>
    </location>
</feature>
<dbReference type="Proteomes" id="UP001595640">
    <property type="component" value="Unassembled WGS sequence"/>
</dbReference>
<dbReference type="InterPro" id="IPR029016">
    <property type="entry name" value="GAF-like_dom_sf"/>
</dbReference>
<dbReference type="InterPro" id="IPR000014">
    <property type="entry name" value="PAS"/>
</dbReference>
<proteinExistence type="predicted"/>
<dbReference type="InterPro" id="IPR012226">
    <property type="entry name" value="Diguanyl_cyclase/Pdiesterase"/>
</dbReference>
<evidence type="ECO:0000313" key="6">
    <source>
        <dbReference type="Proteomes" id="UP001595640"/>
    </source>
</evidence>